<evidence type="ECO:0000256" key="5">
    <source>
        <dbReference type="ARBA" id="ARBA00023136"/>
    </source>
</evidence>
<evidence type="ECO:0000256" key="3">
    <source>
        <dbReference type="ARBA" id="ARBA00022692"/>
    </source>
</evidence>
<reference evidence="7 8" key="1">
    <citation type="journal article" date="2018" name="Genome Biol. Evol.">
        <title>Multiple Roots of Fruiting Body Formation in Amoebozoa.</title>
        <authorList>
            <person name="Hillmann F."/>
            <person name="Forbes G."/>
            <person name="Novohradska S."/>
            <person name="Ferling I."/>
            <person name="Riege K."/>
            <person name="Groth M."/>
            <person name="Westermann M."/>
            <person name="Marz M."/>
            <person name="Spaller T."/>
            <person name="Winckler T."/>
            <person name="Schaap P."/>
            <person name="Glockner G."/>
        </authorList>
    </citation>
    <scope>NUCLEOTIDE SEQUENCE [LARGE SCALE GENOMIC DNA]</scope>
    <source>
        <strain evidence="7 8">Jena</strain>
    </source>
</reference>
<comment type="subcellular location">
    <subcellularLocation>
        <location evidence="2">Mitochondrion inner membrane</location>
        <topology evidence="2">Single-pass membrane protein</topology>
        <orientation evidence="2">Intermembrane side</orientation>
    </subcellularLocation>
</comment>
<keyword evidence="4" id="KW-1133">Transmembrane helix</keyword>
<keyword evidence="3" id="KW-0812">Transmembrane</keyword>
<dbReference type="FunFam" id="2.60.370.10:FF:000001">
    <property type="entry name" value="COX11 cytochrome c oxidase assembly homolog"/>
    <property type="match status" value="1"/>
</dbReference>
<dbReference type="Proteomes" id="UP000241769">
    <property type="component" value="Unassembled WGS sequence"/>
</dbReference>
<sequence length="241" mass="27068">MTPLFRTIGKTVQWNQTRYIPKWSPMRTFTGRRQYSNGGGEGNKQQETQSGWTGGGGAGKGEDDNKTLALKIVATMVAVLGASYAAVPLYRVFCEATGYGGAVKDRKTVADLTERRRDGIERDIRVFFSAERSSTMQWSFLPQQRQVVVTPGESALVFYTAKNPTEEPIIGVSTYNVTPAKAAPYFNKIQCFCFEEQRLEPGEEIDLPVFFYIDPAYVDDPSLRNTNDITLSYTFYKSKQQ</sequence>
<gene>
    <name evidence="7" type="ORF">PROFUN_13542</name>
</gene>
<evidence type="ECO:0000256" key="2">
    <source>
        <dbReference type="ARBA" id="ARBA00004243"/>
    </source>
</evidence>
<dbReference type="Pfam" id="PF04442">
    <property type="entry name" value="CtaG_Cox11"/>
    <property type="match status" value="1"/>
</dbReference>
<dbReference type="FunCoup" id="A0A2P6N3T0">
    <property type="interactions" value="536"/>
</dbReference>
<dbReference type="OrthoDB" id="1704689at2759"/>
<dbReference type="Gene3D" id="2.60.370.10">
    <property type="entry name" value="Ctag/Cox11"/>
    <property type="match status" value="1"/>
</dbReference>
<dbReference type="InterPro" id="IPR023471">
    <property type="entry name" value="CtaG/Cox11_dom_sf"/>
</dbReference>
<evidence type="ECO:0000313" key="7">
    <source>
        <dbReference type="EMBL" id="PRP78593.1"/>
    </source>
</evidence>
<accession>A0A2P6N3T0</accession>
<comment type="caution">
    <text evidence="7">The sequence shown here is derived from an EMBL/GenBank/DDBJ whole genome shotgun (WGS) entry which is preliminary data.</text>
</comment>
<name>A0A2P6N3T0_9EUKA</name>
<feature type="region of interest" description="Disordered" evidence="6">
    <location>
        <begin position="30"/>
        <end position="61"/>
    </location>
</feature>
<dbReference type="InParanoid" id="A0A2P6N3T0"/>
<dbReference type="SUPFAM" id="SSF110111">
    <property type="entry name" value="Ctag/Cox11"/>
    <property type="match status" value="1"/>
</dbReference>
<comment type="function">
    <text evidence="1">Exerts its effect at some terminal stage of cytochrome c oxidase synthesis, probably by being involved in the insertion of the copper B into subunit I.</text>
</comment>
<dbReference type="PANTHER" id="PTHR21320:SF3">
    <property type="entry name" value="CYTOCHROME C OXIDASE ASSEMBLY PROTEIN COX11, MITOCHONDRIAL-RELATED"/>
    <property type="match status" value="1"/>
</dbReference>
<evidence type="ECO:0000256" key="1">
    <source>
        <dbReference type="ARBA" id="ARBA00004007"/>
    </source>
</evidence>
<organism evidence="7 8">
    <name type="scientific">Planoprotostelium fungivorum</name>
    <dbReference type="NCBI Taxonomy" id="1890364"/>
    <lineage>
        <taxon>Eukaryota</taxon>
        <taxon>Amoebozoa</taxon>
        <taxon>Evosea</taxon>
        <taxon>Variosea</taxon>
        <taxon>Cavosteliida</taxon>
        <taxon>Cavosteliaceae</taxon>
        <taxon>Planoprotostelium</taxon>
    </lineage>
</organism>
<dbReference type="InterPro" id="IPR007533">
    <property type="entry name" value="Cyt_c_oxidase_assmbl_CtaG"/>
</dbReference>
<evidence type="ECO:0000256" key="4">
    <source>
        <dbReference type="ARBA" id="ARBA00022989"/>
    </source>
</evidence>
<protein>
    <recommendedName>
        <fullName evidence="9">Cytochrome c oxidase assembly protein COX11, mitochondrial</fullName>
    </recommendedName>
</protein>
<dbReference type="PANTHER" id="PTHR21320">
    <property type="entry name" value="CYTOCHROME C OXIDASE ASSEMBLY PROTEIN COX11-RELATED"/>
    <property type="match status" value="1"/>
</dbReference>
<dbReference type="HAMAP" id="MF_00155">
    <property type="entry name" value="CtaG"/>
    <property type="match status" value="1"/>
</dbReference>
<dbReference type="NCBIfam" id="NF003465">
    <property type="entry name" value="PRK05089.1"/>
    <property type="match status" value="1"/>
</dbReference>
<evidence type="ECO:0008006" key="9">
    <source>
        <dbReference type="Google" id="ProtNLM"/>
    </source>
</evidence>
<keyword evidence="5" id="KW-0472">Membrane</keyword>
<keyword evidence="8" id="KW-1185">Reference proteome</keyword>
<dbReference type="EMBL" id="MDYQ01000215">
    <property type="protein sequence ID" value="PRP78593.1"/>
    <property type="molecule type" value="Genomic_DNA"/>
</dbReference>
<evidence type="ECO:0000256" key="6">
    <source>
        <dbReference type="SAM" id="MobiDB-lite"/>
    </source>
</evidence>
<proteinExistence type="inferred from homology"/>
<dbReference type="AlphaFoldDB" id="A0A2P6N3T0"/>
<dbReference type="GO" id="GO:0005743">
    <property type="term" value="C:mitochondrial inner membrane"/>
    <property type="evidence" value="ECO:0007669"/>
    <property type="project" value="UniProtKB-SubCell"/>
</dbReference>
<dbReference type="GO" id="GO:0005507">
    <property type="term" value="F:copper ion binding"/>
    <property type="evidence" value="ECO:0007669"/>
    <property type="project" value="InterPro"/>
</dbReference>
<dbReference type="STRING" id="1890364.A0A2P6N3T0"/>
<evidence type="ECO:0000313" key="8">
    <source>
        <dbReference type="Proteomes" id="UP000241769"/>
    </source>
</evidence>